<dbReference type="InterPro" id="IPR052159">
    <property type="entry name" value="Competence_DNA_uptake"/>
</dbReference>
<feature type="transmembrane region" description="Helical" evidence="6">
    <location>
        <begin position="195"/>
        <end position="219"/>
    </location>
</feature>
<feature type="transmembrane region" description="Helical" evidence="6">
    <location>
        <begin position="231"/>
        <end position="250"/>
    </location>
</feature>
<comment type="caution">
    <text evidence="8">The sequence shown here is derived from an EMBL/GenBank/DDBJ whole genome shotgun (WGS) entry which is preliminary data.</text>
</comment>
<dbReference type="InterPro" id="IPR004477">
    <property type="entry name" value="ComEC_N"/>
</dbReference>
<dbReference type="PANTHER" id="PTHR30619:SF1">
    <property type="entry name" value="RECOMBINATION PROTEIN 2"/>
    <property type="match status" value="1"/>
</dbReference>
<evidence type="ECO:0000313" key="9">
    <source>
        <dbReference type="Proteomes" id="UP001162880"/>
    </source>
</evidence>
<gene>
    <name evidence="8" type="ORF">MTR64_04660</name>
</gene>
<keyword evidence="2" id="KW-1003">Cell membrane</keyword>
<organism evidence="8 9">
    <name type="scientific">Novosphingobium album</name>
    <name type="common">ex Hu et al. 2023</name>
    <dbReference type="NCBI Taxonomy" id="2930093"/>
    <lineage>
        <taxon>Bacteria</taxon>
        <taxon>Pseudomonadati</taxon>
        <taxon>Pseudomonadota</taxon>
        <taxon>Alphaproteobacteria</taxon>
        <taxon>Sphingomonadales</taxon>
        <taxon>Sphingomonadaceae</taxon>
        <taxon>Novosphingobium</taxon>
    </lineage>
</organism>
<dbReference type="RefSeq" id="WP_243991696.1">
    <property type="nucleotide sequence ID" value="NZ_JALHLE010000005.1"/>
</dbReference>
<evidence type="ECO:0000256" key="1">
    <source>
        <dbReference type="ARBA" id="ARBA00004651"/>
    </source>
</evidence>
<feature type="transmembrane region" description="Helical" evidence="6">
    <location>
        <begin position="262"/>
        <end position="279"/>
    </location>
</feature>
<evidence type="ECO:0000256" key="4">
    <source>
        <dbReference type="ARBA" id="ARBA00022989"/>
    </source>
</evidence>
<dbReference type="Pfam" id="PF03772">
    <property type="entry name" value="Competence"/>
    <property type="match status" value="1"/>
</dbReference>
<evidence type="ECO:0000259" key="7">
    <source>
        <dbReference type="Pfam" id="PF03772"/>
    </source>
</evidence>
<evidence type="ECO:0000313" key="8">
    <source>
        <dbReference type="EMBL" id="MCJ2177843.1"/>
    </source>
</evidence>
<dbReference type="PANTHER" id="PTHR30619">
    <property type="entry name" value="DNA INTERNALIZATION/COMPETENCE PROTEIN COMEC/REC2"/>
    <property type="match status" value="1"/>
</dbReference>
<evidence type="ECO:0000256" key="3">
    <source>
        <dbReference type="ARBA" id="ARBA00022692"/>
    </source>
</evidence>
<dbReference type="Proteomes" id="UP001162880">
    <property type="component" value="Unassembled WGS sequence"/>
</dbReference>
<dbReference type="EMBL" id="JALHLE010000005">
    <property type="protein sequence ID" value="MCJ2177843.1"/>
    <property type="molecule type" value="Genomic_DNA"/>
</dbReference>
<name>A0ABT0AYV9_9SPHN</name>
<feature type="transmembrane region" description="Helical" evidence="6">
    <location>
        <begin position="59"/>
        <end position="77"/>
    </location>
</feature>
<feature type="domain" description="ComEC/Rec2-related protein" evidence="7">
    <location>
        <begin position="2"/>
        <end position="282"/>
    </location>
</feature>
<evidence type="ECO:0000256" key="6">
    <source>
        <dbReference type="SAM" id="Phobius"/>
    </source>
</evidence>
<keyword evidence="4 6" id="KW-1133">Transmembrane helix</keyword>
<feature type="transmembrane region" description="Helical" evidence="6">
    <location>
        <begin position="286"/>
        <end position="304"/>
    </location>
</feature>
<proteinExistence type="predicted"/>
<evidence type="ECO:0000256" key="5">
    <source>
        <dbReference type="ARBA" id="ARBA00023136"/>
    </source>
</evidence>
<sequence length="458" mass="48938">MTGDRGGIEKDDAQAMRDAGLAHLLSISGLHVSAVIGAVYMLVVRLLALFPWLALRVRLPVLAAGAGALAGIAYTLLTGAEVPTVRSCIGALLVLTALALGREPLSLRMLAVAAFCVLLLWPESIVGPSFQMSFGAVLAIVALGTAEPVRRFLAPRDEGFAPRALRYLAMVLLTGAVIELALMPIGLYHFHRAGIYGALANVVAIPLTTFVVMPLIGLALALDLAGAGTPVWWLAGHAIELLIGMAHKIAAQPGAVSMMPAMGTRAFLLFVSGGLWLGLWSGRVRLLGLVPSVAGALILATMAPPDVLVTGDGRHVGLVDEGGERLFVLRDDRSDYVRDNLLELAGMAGDPVPIERWPEVRCNRDFCSVPVRRADRTWHLLMTRGHDSVPERMLAAACDKADIVIADRWLPRSCRPSWIKADRSLLSRTGGLAIDLTSGKVTTVAEGQGRHGWWRPAW</sequence>
<accession>A0ABT0AYV9</accession>
<feature type="transmembrane region" description="Helical" evidence="6">
    <location>
        <begin position="83"/>
        <end position="100"/>
    </location>
</feature>
<feature type="transmembrane region" description="Helical" evidence="6">
    <location>
        <begin position="128"/>
        <end position="146"/>
    </location>
</feature>
<reference evidence="8" key="1">
    <citation type="submission" date="2022-03" db="EMBL/GenBank/DDBJ databases">
        <title>Identification of a novel bacterium isolated from mangrove sediments.</title>
        <authorList>
            <person name="Pan X."/>
        </authorList>
    </citation>
    <scope>NUCLEOTIDE SEQUENCE</scope>
    <source>
        <strain evidence="8">B2580</strain>
    </source>
</reference>
<protein>
    <submittedName>
        <fullName evidence="8">ComEC/Rec2 family competence protein</fullName>
    </submittedName>
</protein>
<feature type="transmembrane region" description="Helical" evidence="6">
    <location>
        <begin position="20"/>
        <end position="47"/>
    </location>
</feature>
<keyword evidence="3 6" id="KW-0812">Transmembrane</keyword>
<evidence type="ECO:0000256" key="2">
    <source>
        <dbReference type="ARBA" id="ARBA00022475"/>
    </source>
</evidence>
<dbReference type="NCBIfam" id="TIGR00360">
    <property type="entry name" value="ComEC_N-term"/>
    <property type="match status" value="1"/>
</dbReference>
<keyword evidence="5 6" id="KW-0472">Membrane</keyword>
<keyword evidence="9" id="KW-1185">Reference proteome</keyword>
<comment type="subcellular location">
    <subcellularLocation>
        <location evidence="1">Cell membrane</location>
        <topology evidence="1">Multi-pass membrane protein</topology>
    </subcellularLocation>
</comment>
<feature type="transmembrane region" description="Helical" evidence="6">
    <location>
        <begin position="167"/>
        <end position="189"/>
    </location>
</feature>